<organism evidence="1 2">
    <name type="scientific">Roseovarius litoreus</name>
    <dbReference type="NCBI Taxonomy" id="1155722"/>
    <lineage>
        <taxon>Bacteria</taxon>
        <taxon>Pseudomonadati</taxon>
        <taxon>Pseudomonadota</taxon>
        <taxon>Alphaproteobacteria</taxon>
        <taxon>Rhodobacterales</taxon>
        <taxon>Roseobacteraceae</taxon>
        <taxon>Roseovarius</taxon>
    </lineage>
</organism>
<accession>A0A1M7H3I9</accession>
<protein>
    <submittedName>
        <fullName evidence="1">Uncharacterized protein</fullName>
    </submittedName>
</protein>
<dbReference type="Proteomes" id="UP000322545">
    <property type="component" value="Unassembled WGS sequence"/>
</dbReference>
<evidence type="ECO:0000313" key="2">
    <source>
        <dbReference type="Proteomes" id="UP000322545"/>
    </source>
</evidence>
<gene>
    <name evidence="1" type="ORF">SAMN05443432_105236</name>
</gene>
<proteinExistence type="predicted"/>
<dbReference type="AlphaFoldDB" id="A0A1M7H3I9"/>
<dbReference type="EMBL" id="FRCB01000005">
    <property type="protein sequence ID" value="SHM22789.1"/>
    <property type="molecule type" value="Genomic_DNA"/>
</dbReference>
<keyword evidence="2" id="KW-1185">Reference proteome</keyword>
<reference evidence="1 2" key="1">
    <citation type="submission" date="2016-11" db="EMBL/GenBank/DDBJ databases">
        <authorList>
            <person name="Varghese N."/>
            <person name="Submissions S."/>
        </authorList>
    </citation>
    <scope>NUCLEOTIDE SEQUENCE [LARGE SCALE GENOMIC DNA]</scope>
    <source>
        <strain evidence="1 2">DSM 28249</strain>
    </source>
</reference>
<evidence type="ECO:0000313" key="1">
    <source>
        <dbReference type="EMBL" id="SHM22789.1"/>
    </source>
</evidence>
<name>A0A1M7H3I9_9RHOB</name>
<sequence length="84" mass="9420">MGGCLPPAVEIPWDFTDSPRGYLRPEEAAKVGVNRYRYCKILNLLDFIRKEGLDLFVWGYITAQSHEGAAVSIARHVNQGISLQ</sequence>